<dbReference type="PANTHER" id="PTHR47424">
    <property type="entry name" value="REGULATORY PROTEIN GAL4"/>
    <property type="match status" value="1"/>
</dbReference>
<dbReference type="AlphaFoldDB" id="W6QPX9"/>
<dbReference type="EMBL" id="HG792027">
    <property type="protein sequence ID" value="CDM38495.1"/>
    <property type="molecule type" value="Genomic_DNA"/>
</dbReference>
<name>W6QPX9_PENRF</name>
<accession>W6QPX9</accession>
<dbReference type="Proteomes" id="UP000030686">
    <property type="component" value="Unassembled WGS sequence"/>
</dbReference>
<dbReference type="PANTHER" id="PTHR47424:SF3">
    <property type="entry name" value="REGULATORY PROTEIN GAL4"/>
    <property type="match status" value="1"/>
</dbReference>
<keyword evidence="6" id="KW-1185">Reference proteome</keyword>
<dbReference type="GO" id="GO:0000435">
    <property type="term" value="P:positive regulation of transcription from RNA polymerase II promoter by galactose"/>
    <property type="evidence" value="ECO:0007669"/>
    <property type="project" value="TreeGrafter"/>
</dbReference>
<evidence type="ECO:0008006" key="7">
    <source>
        <dbReference type="Google" id="ProtNLM"/>
    </source>
</evidence>
<dbReference type="GO" id="GO:0000981">
    <property type="term" value="F:DNA-binding transcription factor activity, RNA polymerase II-specific"/>
    <property type="evidence" value="ECO:0007669"/>
    <property type="project" value="TreeGrafter"/>
</dbReference>
<dbReference type="OMA" id="WICEYLI"/>
<dbReference type="GO" id="GO:0000978">
    <property type="term" value="F:RNA polymerase II cis-regulatory region sequence-specific DNA binding"/>
    <property type="evidence" value="ECO:0007669"/>
    <property type="project" value="TreeGrafter"/>
</dbReference>
<sequence>MSESLNQISKLRWELAQWQDNLPSCLQIIASQDTLDDVPLTVGTTRLRVLLSLRFLGARILILRPVLSQFLDFPGMTFSNEHQSEWLRNSSAVLLADLVRTCGDILQISKSILAGSRNDQNLLGAWWFSCYYTFNSSLAVLGILLIKRIPAYSGQLSTFSVTELRSLLETAMEVLRGLNKGSETVMRCRDTLMRLITAFDFDAGFTPESFSLSPSSAWAWQFVNPGLFSSEASLSLAPGTVDIASGSQFPISTNIGVRPEHDIFHLPG</sequence>
<dbReference type="CDD" id="cd12148">
    <property type="entry name" value="fungal_TF_MHR"/>
    <property type="match status" value="1"/>
</dbReference>
<evidence type="ECO:0000256" key="3">
    <source>
        <dbReference type="ARBA" id="ARBA00023163"/>
    </source>
</evidence>
<protein>
    <recommendedName>
        <fullName evidence="7">Transcription factor, fungi</fullName>
    </recommendedName>
</protein>
<evidence type="ECO:0000256" key="4">
    <source>
        <dbReference type="ARBA" id="ARBA00023242"/>
    </source>
</evidence>
<reference evidence="5" key="1">
    <citation type="journal article" date="2014" name="Nat. Commun.">
        <title>Multiple recent horizontal transfers of a large genomic region in cheese making fungi.</title>
        <authorList>
            <person name="Cheeseman K."/>
            <person name="Ropars J."/>
            <person name="Renault P."/>
            <person name="Dupont J."/>
            <person name="Gouzy J."/>
            <person name="Branca A."/>
            <person name="Abraham A.L."/>
            <person name="Ceppi M."/>
            <person name="Conseiller E."/>
            <person name="Debuchy R."/>
            <person name="Malagnac F."/>
            <person name="Goarin A."/>
            <person name="Silar P."/>
            <person name="Lacoste S."/>
            <person name="Sallet E."/>
            <person name="Bensimon A."/>
            <person name="Giraud T."/>
            <person name="Brygoo Y."/>
        </authorList>
    </citation>
    <scope>NUCLEOTIDE SEQUENCE [LARGE SCALE GENOMIC DNA]</scope>
    <source>
        <strain evidence="5">FM164</strain>
    </source>
</reference>
<dbReference type="InterPro" id="IPR051127">
    <property type="entry name" value="Fungal_SecMet_Regulators"/>
</dbReference>
<dbReference type="STRING" id="1365484.W6QPX9"/>
<evidence type="ECO:0000313" key="5">
    <source>
        <dbReference type="EMBL" id="CDM38495.1"/>
    </source>
</evidence>
<gene>
    <name evidence="5" type="ORF">PROQFM164_S13g000018</name>
</gene>
<organism evidence="5 6">
    <name type="scientific">Penicillium roqueforti (strain FM164)</name>
    <dbReference type="NCBI Taxonomy" id="1365484"/>
    <lineage>
        <taxon>Eukaryota</taxon>
        <taxon>Fungi</taxon>
        <taxon>Dikarya</taxon>
        <taxon>Ascomycota</taxon>
        <taxon>Pezizomycotina</taxon>
        <taxon>Eurotiomycetes</taxon>
        <taxon>Eurotiomycetidae</taxon>
        <taxon>Eurotiales</taxon>
        <taxon>Aspergillaceae</taxon>
        <taxon>Penicillium</taxon>
    </lineage>
</organism>
<evidence type="ECO:0000313" key="6">
    <source>
        <dbReference type="Proteomes" id="UP000030686"/>
    </source>
</evidence>
<dbReference type="GO" id="GO:0005634">
    <property type="term" value="C:nucleus"/>
    <property type="evidence" value="ECO:0007669"/>
    <property type="project" value="TreeGrafter"/>
</dbReference>
<proteinExistence type="predicted"/>
<evidence type="ECO:0000256" key="2">
    <source>
        <dbReference type="ARBA" id="ARBA00023125"/>
    </source>
</evidence>
<keyword evidence="4" id="KW-0539">Nucleus</keyword>
<keyword evidence="2" id="KW-0238">DNA-binding</keyword>
<dbReference type="OrthoDB" id="3364175at2759"/>
<evidence type="ECO:0000256" key="1">
    <source>
        <dbReference type="ARBA" id="ARBA00023015"/>
    </source>
</evidence>
<keyword evidence="3" id="KW-0804">Transcription</keyword>
<keyword evidence="1" id="KW-0805">Transcription regulation</keyword>